<reference evidence="14 15" key="1">
    <citation type="journal article" date="2020" name="Microorganisms">
        <title>Osmotic Adaptation and Compatible Solute Biosynthesis of Phototrophic Bacteria as Revealed from Genome Analyses.</title>
        <authorList>
            <person name="Imhoff J.F."/>
            <person name="Rahn T."/>
            <person name="Kunzel S."/>
            <person name="Keller A."/>
            <person name="Neulinger S.C."/>
        </authorList>
    </citation>
    <scope>NUCLEOTIDE SEQUENCE [LARGE SCALE GENOMIC DNA]</scope>
    <source>
        <strain evidence="14 15">DSM 21303</strain>
    </source>
</reference>
<dbReference type="GO" id="GO:0005506">
    <property type="term" value="F:iron ion binding"/>
    <property type="evidence" value="ECO:0007669"/>
    <property type="project" value="InterPro"/>
</dbReference>
<dbReference type="Pfam" id="PF01292">
    <property type="entry name" value="Ni_hydr_CYTB"/>
    <property type="match status" value="1"/>
</dbReference>
<organism evidence="14 15">
    <name type="scientific">Thiocapsa imhoffii</name>
    <dbReference type="NCBI Taxonomy" id="382777"/>
    <lineage>
        <taxon>Bacteria</taxon>
        <taxon>Pseudomonadati</taxon>
        <taxon>Pseudomonadota</taxon>
        <taxon>Gammaproteobacteria</taxon>
        <taxon>Chromatiales</taxon>
        <taxon>Chromatiaceae</taxon>
        <taxon>Thiocapsa</taxon>
    </lineage>
</organism>
<dbReference type="SUPFAM" id="SSF81342">
    <property type="entry name" value="Transmembrane di-heme cytochromes"/>
    <property type="match status" value="1"/>
</dbReference>
<evidence type="ECO:0000256" key="3">
    <source>
        <dbReference type="ARBA" id="ARBA00022448"/>
    </source>
</evidence>
<evidence type="ECO:0000256" key="12">
    <source>
        <dbReference type="SAM" id="Phobius"/>
    </source>
</evidence>
<dbReference type="EMBL" id="NRSD01000024">
    <property type="protein sequence ID" value="MBK1646406.1"/>
    <property type="molecule type" value="Genomic_DNA"/>
</dbReference>
<keyword evidence="11 12" id="KW-0472">Membrane</keyword>
<feature type="transmembrane region" description="Helical" evidence="12">
    <location>
        <begin position="156"/>
        <end position="180"/>
    </location>
</feature>
<dbReference type="GO" id="GO:0005886">
    <property type="term" value="C:plasma membrane"/>
    <property type="evidence" value="ECO:0007669"/>
    <property type="project" value="UniProtKB-SubCell"/>
</dbReference>
<feature type="domain" description="Cytochrome b561 bacterial/Ni-hydrogenase" evidence="13">
    <location>
        <begin position="10"/>
        <end position="195"/>
    </location>
</feature>
<evidence type="ECO:0000313" key="14">
    <source>
        <dbReference type="EMBL" id="MBK1646406.1"/>
    </source>
</evidence>
<evidence type="ECO:0000256" key="9">
    <source>
        <dbReference type="ARBA" id="ARBA00022989"/>
    </source>
</evidence>
<dbReference type="Proteomes" id="UP001138802">
    <property type="component" value="Unassembled WGS sequence"/>
</dbReference>
<name>A0A9X0WKX0_9GAMM</name>
<keyword evidence="9 12" id="KW-1133">Transmembrane helix</keyword>
<keyword evidence="8" id="KW-0249">Electron transport</keyword>
<feature type="transmembrane region" description="Helical" evidence="12">
    <location>
        <begin position="16"/>
        <end position="35"/>
    </location>
</feature>
<dbReference type="PRINTS" id="PR00161">
    <property type="entry name" value="NIHGNASECYTB"/>
</dbReference>
<dbReference type="GO" id="GO:0022904">
    <property type="term" value="P:respiratory electron transport chain"/>
    <property type="evidence" value="ECO:0007669"/>
    <property type="project" value="InterPro"/>
</dbReference>
<comment type="caution">
    <text evidence="14">The sequence shown here is derived from an EMBL/GenBank/DDBJ whole genome shotgun (WGS) entry which is preliminary data.</text>
</comment>
<evidence type="ECO:0000256" key="8">
    <source>
        <dbReference type="ARBA" id="ARBA00022982"/>
    </source>
</evidence>
<dbReference type="GO" id="GO:0009055">
    <property type="term" value="F:electron transfer activity"/>
    <property type="evidence" value="ECO:0007669"/>
    <property type="project" value="InterPro"/>
</dbReference>
<keyword evidence="15" id="KW-1185">Reference proteome</keyword>
<dbReference type="GO" id="GO:0020037">
    <property type="term" value="F:heme binding"/>
    <property type="evidence" value="ECO:0007669"/>
    <property type="project" value="TreeGrafter"/>
</dbReference>
<keyword evidence="6 12" id="KW-0812">Transmembrane</keyword>
<comment type="subcellular location">
    <subcellularLocation>
        <location evidence="1">Cell membrane</location>
        <topology evidence="1">Multi-pass membrane protein</topology>
    </subcellularLocation>
</comment>
<evidence type="ECO:0000256" key="10">
    <source>
        <dbReference type="ARBA" id="ARBA00023004"/>
    </source>
</evidence>
<keyword evidence="4" id="KW-1003">Cell membrane</keyword>
<evidence type="ECO:0000256" key="5">
    <source>
        <dbReference type="ARBA" id="ARBA00022617"/>
    </source>
</evidence>
<feature type="transmembrane region" description="Helical" evidence="12">
    <location>
        <begin position="118"/>
        <end position="144"/>
    </location>
</feature>
<evidence type="ECO:0000256" key="1">
    <source>
        <dbReference type="ARBA" id="ARBA00004651"/>
    </source>
</evidence>
<accession>A0A9X0WKX0</accession>
<keyword evidence="10" id="KW-0408">Iron</keyword>
<dbReference type="Gene3D" id="1.20.950.20">
    <property type="entry name" value="Transmembrane di-heme cytochromes, Chain C"/>
    <property type="match status" value="1"/>
</dbReference>
<dbReference type="InterPro" id="IPR011577">
    <property type="entry name" value="Cyt_b561_bac/Ni-Hgenase"/>
</dbReference>
<evidence type="ECO:0000256" key="6">
    <source>
        <dbReference type="ARBA" id="ARBA00022692"/>
    </source>
</evidence>
<keyword evidence="7" id="KW-0479">Metal-binding</keyword>
<comment type="similarity">
    <text evidence="2">Belongs to the HupC/HyaC/HydC family.</text>
</comment>
<evidence type="ECO:0000256" key="2">
    <source>
        <dbReference type="ARBA" id="ARBA00008622"/>
    </source>
</evidence>
<dbReference type="InterPro" id="IPR016174">
    <property type="entry name" value="Di-haem_cyt_TM"/>
</dbReference>
<dbReference type="PANTHER" id="PTHR30485">
    <property type="entry name" value="NI/FE-HYDROGENASE 1 B-TYPE CYTOCHROME SUBUNIT"/>
    <property type="match status" value="1"/>
</dbReference>
<dbReference type="InterPro" id="IPR051542">
    <property type="entry name" value="Hydrogenase_cytochrome"/>
</dbReference>
<evidence type="ECO:0000259" key="13">
    <source>
        <dbReference type="Pfam" id="PF01292"/>
    </source>
</evidence>
<dbReference type="PANTHER" id="PTHR30485:SF0">
    <property type="entry name" value="NI_FE-HYDROGENASE 1 B-TYPE CYTOCHROME SUBUNIT-RELATED"/>
    <property type="match status" value="1"/>
</dbReference>
<gene>
    <name evidence="14" type="ORF">CKO25_17490</name>
</gene>
<keyword evidence="5" id="KW-0349">Heme</keyword>
<evidence type="ECO:0000256" key="7">
    <source>
        <dbReference type="ARBA" id="ARBA00022723"/>
    </source>
</evidence>
<keyword evidence="3" id="KW-0813">Transport</keyword>
<dbReference type="AlphaFoldDB" id="A0A9X0WKX0"/>
<sequence>MTTTYRVKIFSLFERFWHWSQMLLIVLLLITGFGVHGFHDLFSFEDAVTLHTSAALALLLLWAFSVFWLFTTRTWRHFIPSLSGMWAVMRFYGYGIFKGERHPYRKAYWRKHNPLQALAYLMLKIVLFPAIWITGLAYLFYFAWRDLPNATTWLQGVAMIHTAAAFLILAFVLIHVYMLTIGHSFREHLMPMINGFDDVDLSPEEEAYLRQDQPKDIR</sequence>
<proteinExistence type="inferred from homology"/>
<evidence type="ECO:0000256" key="4">
    <source>
        <dbReference type="ARBA" id="ARBA00022475"/>
    </source>
</evidence>
<dbReference type="RefSeq" id="WP_200389218.1">
    <property type="nucleotide sequence ID" value="NZ_NRSD01000024.1"/>
</dbReference>
<dbReference type="InterPro" id="IPR000516">
    <property type="entry name" value="Ni-dep_Hydgase_cyt-B"/>
</dbReference>
<evidence type="ECO:0000313" key="15">
    <source>
        <dbReference type="Proteomes" id="UP001138802"/>
    </source>
</evidence>
<feature type="transmembrane region" description="Helical" evidence="12">
    <location>
        <begin position="47"/>
        <end position="71"/>
    </location>
</feature>
<evidence type="ECO:0000256" key="11">
    <source>
        <dbReference type="ARBA" id="ARBA00023136"/>
    </source>
</evidence>
<protein>
    <submittedName>
        <fullName evidence="14">Cytochrome B</fullName>
    </submittedName>
</protein>